<organism evidence="3 4">
    <name type="scientific">Faecalibaculum rodentium</name>
    <dbReference type="NCBI Taxonomy" id="1702221"/>
    <lineage>
        <taxon>Bacteria</taxon>
        <taxon>Bacillati</taxon>
        <taxon>Bacillota</taxon>
        <taxon>Erysipelotrichia</taxon>
        <taxon>Erysipelotrichales</taxon>
        <taxon>Erysipelotrichaceae</taxon>
        <taxon>Faecalibaculum</taxon>
    </lineage>
</organism>
<name>A0A140DST6_9FIRM</name>
<feature type="domain" description="SH3b" evidence="2">
    <location>
        <begin position="329"/>
        <end position="389"/>
    </location>
</feature>
<evidence type="ECO:0000313" key="3">
    <source>
        <dbReference type="EMBL" id="AMK53713.1"/>
    </source>
</evidence>
<proteinExistence type="predicted"/>
<dbReference type="Proteomes" id="UP000069771">
    <property type="component" value="Chromosome"/>
</dbReference>
<reference evidence="3 4" key="1">
    <citation type="journal article" date="2016" name="Gut Pathog.">
        <title>Whole genome sequencing of "Faecalibaculum rodentium" ALO17, isolated from C57BL/6J laboratory mouse feces.</title>
        <authorList>
            <person name="Lim S."/>
            <person name="Chang D.H."/>
            <person name="Ahn S."/>
            <person name="Kim B.C."/>
        </authorList>
    </citation>
    <scope>NUCLEOTIDE SEQUENCE [LARGE SCALE GENOMIC DNA]</scope>
    <source>
        <strain evidence="3 4">Alo17</strain>
    </source>
</reference>
<feature type="region of interest" description="Disordered" evidence="1">
    <location>
        <begin position="157"/>
        <end position="221"/>
    </location>
</feature>
<accession>A0A140DST6</accession>
<evidence type="ECO:0000313" key="4">
    <source>
        <dbReference type="Proteomes" id="UP000069771"/>
    </source>
</evidence>
<dbReference type="AlphaFoldDB" id="A0A140DST6"/>
<gene>
    <name evidence="3" type="ORF">AALO17_05790</name>
</gene>
<dbReference type="Pfam" id="PF08460">
    <property type="entry name" value="SH3_5"/>
    <property type="match status" value="1"/>
</dbReference>
<protein>
    <recommendedName>
        <fullName evidence="2">SH3b domain-containing protein</fullName>
    </recommendedName>
</protein>
<feature type="compositionally biased region" description="Low complexity" evidence="1">
    <location>
        <begin position="160"/>
        <end position="172"/>
    </location>
</feature>
<dbReference type="EMBL" id="CP011391">
    <property type="protein sequence ID" value="AMK53713.1"/>
    <property type="molecule type" value="Genomic_DNA"/>
</dbReference>
<evidence type="ECO:0000256" key="1">
    <source>
        <dbReference type="SAM" id="MobiDB-lite"/>
    </source>
</evidence>
<keyword evidence="4" id="KW-1185">Reference proteome</keyword>
<dbReference type="KEGG" id="fro:AALO17_05790"/>
<dbReference type="Gene3D" id="2.30.30.40">
    <property type="entry name" value="SH3 Domains"/>
    <property type="match status" value="1"/>
</dbReference>
<evidence type="ECO:0000259" key="2">
    <source>
        <dbReference type="Pfam" id="PF08460"/>
    </source>
</evidence>
<sequence>MVSFFVPSKPDFAKSIEFDEKVPEFPYNTEWRTFTMNRILYTLLAAAVLGLAGCTACTPKQEDKTAETDKQTLSAITLSSEFHTAKVDEEIDIAVKTTPAGTELKQEDFEISGGTLTVDGATVKFKAAEAGNYTIKATKDKITSNTLTIEIVAGEDTEQADGGQQAPAADQGTAYVDPGTQGVQQPAADASAGTQTPADNTQNSGSQGDGSQNTDSQPATPSVLTVKQVLSNPAKYDGQTITVQGSLPQAAVTGPDGQPATVIYPAAGDTSQRLYLSGLKLDFGGCDAKLTGVMKQGANGIWTLDVTSAEQTGPSGVAGDQTGKPVSELPKSGTFHFTVDRVRIRYGTDGLKSRESGKYFNKGDSVKYNKVYEKDGYTWISYKAYSGKTCSVAVGDAKTVQYGWAD</sequence>
<feature type="compositionally biased region" description="Polar residues" evidence="1">
    <location>
        <begin position="192"/>
        <end position="221"/>
    </location>
</feature>
<dbReference type="InterPro" id="IPR003646">
    <property type="entry name" value="SH3-like_bac-type"/>
</dbReference>